<reference evidence="18" key="1">
    <citation type="journal article" date="2014" name="PLoS ONE">
        <title>The genome and linkage map of the northern pike (Esox lucius): conserved synteny revealed between the salmonid sister group and the Neoteleostei.</title>
        <authorList>
            <person name="Rondeau E.B."/>
            <person name="Minkley D.R."/>
            <person name="Leong J.S."/>
            <person name="Messmer A.M."/>
            <person name="Jantzen J.R."/>
            <person name="von Schalburg K.R."/>
            <person name="Lemon C."/>
            <person name="Bird N.H."/>
            <person name="Koop B.F."/>
        </authorList>
    </citation>
    <scope>NUCLEOTIDE SEQUENCE</scope>
</reference>
<dbReference type="Pfam" id="PF17796">
    <property type="entry name" value="Vault_4"/>
    <property type="match status" value="1"/>
</dbReference>
<dbReference type="PANTHER" id="PTHR14165:SF3">
    <property type="entry name" value="MAJOR VAULT PROTEIN"/>
    <property type="match status" value="1"/>
</dbReference>
<feature type="repeat" description="MVP" evidence="10">
    <location>
        <begin position="55"/>
        <end position="115"/>
    </location>
</feature>
<evidence type="ECO:0000259" key="16">
    <source>
        <dbReference type="Pfam" id="PF17796"/>
    </source>
</evidence>
<dbReference type="InterPro" id="IPR041134">
    <property type="entry name" value="Vault_2"/>
</dbReference>
<keyword evidence="18" id="KW-1185">Reference proteome</keyword>
<evidence type="ECO:0000256" key="7">
    <source>
        <dbReference type="ARBA" id="ARBA00023274"/>
    </source>
</evidence>
<feature type="domain" description="Major vault protein repeat" evidence="16">
    <location>
        <begin position="377"/>
        <end position="435"/>
    </location>
</feature>
<dbReference type="InterPro" id="IPR040989">
    <property type="entry name" value="Vault_3"/>
</dbReference>
<dbReference type="InterPro" id="IPR041136">
    <property type="entry name" value="Vault_4"/>
</dbReference>
<dbReference type="Pfam" id="PF17794">
    <property type="entry name" value="Vault_2"/>
    <property type="match status" value="2"/>
</dbReference>
<feature type="domain" description="Major vault protein repeat" evidence="12">
    <location>
        <begin position="323"/>
        <end position="366"/>
    </location>
</feature>
<dbReference type="Gene3D" id="3.30.479.30">
    <property type="entry name" value="Band 7 domain"/>
    <property type="match status" value="1"/>
</dbReference>
<evidence type="ECO:0000313" key="18">
    <source>
        <dbReference type="Proteomes" id="UP000265140"/>
    </source>
</evidence>
<dbReference type="InterPro" id="IPR002499">
    <property type="entry name" value="Vault_N"/>
</dbReference>
<feature type="domain" description="Major vault protein repeat" evidence="12">
    <location>
        <begin position="112"/>
        <end position="153"/>
    </location>
</feature>
<evidence type="ECO:0000259" key="15">
    <source>
        <dbReference type="Pfam" id="PF17795"/>
    </source>
</evidence>
<dbReference type="Pfam" id="PF17795">
    <property type="entry name" value="Vault_3"/>
    <property type="match status" value="1"/>
</dbReference>
<dbReference type="Gene3D" id="2.30.30.570">
    <property type="match status" value="2"/>
</dbReference>
<dbReference type="Pfam" id="PF11978">
    <property type="entry name" value="MVP_shoulder"/>
    <property type="match status" value="1"/>
</dbReference>
<evidence type="ECO:0000259" key="14">
    <source>
        <dbReference type="Pfam" id="PF17794"/>
    </source>
</evidence>
<organism evidence="17 18">
    <name type="scientific">Esox lucius</name>
    <name type="common">Northern pike</name>
    <dbReference type="NCBI Taxonomy" id="8010"/>
    <lineage>
        <taxon>Eukaryota</taxon>
        <taxon>Metazoa</taxon>
        <taxon>Chordata</taxon>
        <taxon>Craniata</taxon>
        <taxon>Vertebrata</taxon>
        <taxon>Euteleostomi</taxon>
        <taxon>Actinopterygii</taxon>
        <taxon>Neopterygii</taxon>
        <taxon>Teleostei</taxon>
        <taxon>Protacanthopterygii</taxon>
        <taxon>Esociformes</taxon>
        <taxon>Esocidae</taxon>
        <taxon>Esox</taxon>
    </lineage>
</organism>
<dbReference type="GO" id="GO:1990904">
    <property type="term" value="C:ribonucleoprotein complex"/>
    <property type="evidence" value="ECO:0007669"/>
    <property type="project" value="UniProtKB-UniRule"/>
</dbReference>
<dbReference type="PANTHER" id="PTHR14165">
    <property type="entry name" value="MAJOR VAULT PROTEIN"/>
    <property type="match status" value="1"/>
</dbReference>
<feature type="repeat" description="MVP" evidence="10">
    <location>
        <begin position="327"/>
        <end position="381"/>
    </location>
</feature>
<dbReference type="FunFam" id="2.30.30.560:FF:000002">
    <property type="entry name" value="Major vault protein-alpha"/>
    <property type="match status" value="1"/>
</dbReference>
<feature type="domain" description="Major vault protein repeat" evidence="15">
    <location>
        <begin position="452"/>
        <end position="513"/>
    </location>
</feature>
<evidence type="ECO:0000256" key="9">
    <source>
        <dbReference type="ARBA" id="ARBA00025889"/>
    </source>
</evidence>
<dbReference type="GeneTree" id="ENSGT00390000008969"/>
<feature type="domain" description="Major vault protein repeat" evidence="14">
    <location>
        <begin position="49"/>
        <end position="107"/>
    </location>
</feature>
<dbReference type="InterPro" id="IPR043179">
    <property type="entry name" value="Vault_2_sf"/>
</dbReference>
<dbReference type="GO" id="GO:0005634">
    <property type="term" value="C:nucleus"/>
    <property type="evidence" value="ECO:0007669"/>
    <property type="project" value="UniProtKB-SubCell"/>
</dbReference>
<feature type="coiled-coil region" evidence="11">
    <location>
        <begin position="730"/>
        <end position="774"/>
    </location>
</feature>
<dbReference type="PROSITE" id="PS50096">
    <property type="entry name" value="IQ"/>
    <property type="match status" value="1"/>
</dbReference>
<sequence>MTEVSIIRIPPHHYIHVLDQNTNIARVEVGPLTYIRQDNERVLFSPVRMIMVPPRHYCVVLNPVTRDDNGQVQFDQSGQAKLRHADLEIRLTQEPFPLYPGEEIQQHVTVLQIVYPDTALRLQALLDFEEEGGEKRVAGDEWLFEGPGTYIPRKEVSVLETIKATVIRENQAIRLRARKEGVDRSGVHRVTGEEWQVSKVGAYLPGAHEEVLDIVNAFILTDKKALHVRAVRPFRDAGGRDRRTGEEWLVTVAEREAHIPSVSEEVVGVVNVTTLSSRQYCVILDPVGVDGKPQLGQKRVIKGERSFFLQPGEHLEAGIQDVYVLSEEEGLVLRAVEAFNDTYEVGVLRRPGDRWMLRGPIEYVPPATVEVVLRRQAIPLDENEGIYVRDIKTGKVRAVIGHTYMLTQDEELWAKNLPMNVEALLASTKDPLADRSDHSREVEARERDKTKVVSYRVPHNAALQVYDYREKKARVVFGPEMVMLGPDEQFTVLSLSGDKPKRANVIKAVCLLLGPDFFTDIITIETADHARLQLQLSYNWHFDLKSPADAAQATALFSVPDFVGDACKAIASRVRGAVASVQFDDFHKNSNRIICSSVFGFDEKMAVRSNLRFPQNSLVISSVDIQSVEPVDQRTRDALQKSVQLAIEITTNSQEAAARHEAERLEQEARGRLERQKITDQAEAERTRKELLELEALSAAVESTGAAKAEAQSRAEAARIHGEAAVNEAKLKSEAQRIEAESELARLSKAREQELNYKAEMDRLEVEKQQKLAEIESNRFKELVNSIGADTLKEMARAGPELQVKLLQSLGLKSTLITDGSSPINLFSTASGLTVYIQEGP</sequence>
<dbReference type="InterPro" id="IPR021870">
    <property type="entry name" value="MVP_shoulder"/>
</dbReference>
<feature type="repeat" description="MVP" evidence="10">
    <location>
        <begin position="222"/>
        <end position="276"/>
    </location>
</feature>
<evidence type="ECO:0000313" key="17">
    <source>
        <dbReference type="Ensembl" id="ENSELUP00000050730.1"/>
    </source>
</evidence>
<evidence type="ECO:0000256" key="2">
    <source>
        <dbReference type="ARBA" id="ARBA00004496"/>
    </source>
</evidence>
<name>A0A6Q2XC12_ESOLU</name>
<keyword evidence="4 10" id="KW-0963">Cytoplasm</keyword>
<evidence type="ECO:0000256" key="8">
    <source>
        <dbReference type="ARBA" id="ARBA00024814"/>
    </source>
</evidence>
<reference evidence="17" key="3">
    <citation type="submission" date="2025-08" db="UniProtKB">
        <authorList>
            <consortium name="Ensembl"/>
        </authorList>
    </citation>
    <scope>IDENTIFICATION</scope>
</reference>
<dbReference type="CDD" id="cd08825">
    <property type="entry name" value="MVP_shoulder"/>
    <property type="match status" value="1"/>
</dbReference>
<feature type="repeat" description="MVP" evidence="10">
    <location>
        <begin position="169"/>
        <end position="221"/>
    </location>
</feature>
<dbReference type="Bgee" id="ENSELUG00000024149">
    <property type="expression patterns" value="Expressed in digestive tract and 15 other cell types or tissues"/>
</dbReference>
<reference evidence="17" key="4">
    <citation type="submission" date="2025-09" db="UniProtKB">
        <authorList>
            <consortium name="Ensembl"/>
        </authorList>
    </citation>
    <scope>IDENTIFICATION</scope>
</reference>
<evidence type="ECO:0000256" key="6">
    <source>
        <dbReference type="ARBA" id="ARBA00023242"/>
    </source>
</evidence>
<dbReference type="FunFam" id="2.30.30.560:FF:000001">
    <property type="entry name" value="major vault protein-like"/>
    <property type="match status" value="1"/>
</dbReference>
<dbReference type="Gene3D" id="2.30.30.550">
    <property type="entry name" value="Major Vault Protein repeat"/>
    <property type="match status" value="4"/>
</dbReference>
<dbReference type="Gene3D" id="6.20.380.10">
    <property type="match status" value="1"/>
</dbReference>
<dbReference type="AlphaFoldDB" id="A0A6Q2XC12"/>
<evidence type="ECO:0000256" key="10">
    <source>
        <dbReference type="PROSITE-ProRule" id="PRU00571"/>
    </source>
</evidence>
<keyword evidence="5" id="KW-0677">Repeat</keyword>
<comment type="function">
    <text evidence="8">Required for normal vault structure. Vaults are multi-subunit structures that may act as scaffolds for proteins involved in signal transduction. Vaults may also play a role in nucleo-cytoplasmic transport.</text>
</comment>
<evidence type="ECO:0000259" key="12">
    <source>
        <dbReference type="Pfam" id="PF01505"/>
    </source>
</evidence>
<dbReference type="FunFam" id="3.30.479.30:FF:000010">
    <property type="entry name" value="major vault protein-like"/>
    <property type="match status" value="1"/>
</dbReference>
<evidence type="ECO:0000256" key="4">
    <source>
        <dbReference type="ARBA" id="ARBA00022490"/>
    </source>
</evidence>
<feature type="domain" description="Major vault protein repeat" evidence="12">
    <location>
        <begin position="218"/>
        <end position="260"/>
    </location>
</feature>
<feature type="repeat" description="MVP" evidence="10">
    <location>
        <begin position="278"/>
        <end position="326"/>
    </location>
</feature>
<feature type="repeat" description="MVP" evidence="10">
    <location>
        <begin position="116"/>
        <end position="168"/>
    </location>
</feature>
<evidence type="ECO:0000256" key="11">
    <source>
        <dbReference type="SAM" id="Coils"/>
    </source>
</evidence>
<keyword evidence="6" id="KW-0539">Nucleus</keyword>
<dbReference type="InterPro" id="IPR039059">
    <property type="entry name" value="MVP"/>
</dbReference>
<evidence type="ECO:0000256" key="5">
    <source>
        <dbReference type="ARBA" id="ARBA00022737"/>
    </source>
</evidence>
<dbReference type="InterPro" id="IPR036013">
    <property type="entry name" value="Band_7/SPFH_dom_sf"/>
</dbReference>
<dbReference type="Gene3D" id="2.30.30.620">
    <property type="match status" value="1"/>
</dbReference>
<feature type="domain" description="Major vault protein shoulder" evidence="13">
    <location>
        <begin position="514"/>
        <end position="632"/>
    </location>
</feature>
<dbReference type="InterPro" id="IPR041139">
    <property type="entry name" value="MVP_rep_dom"/>
</dbReference>
<dbReference type="Ensembl" id="ENSELUT00000080588.2">
    <property type="protein sequence ID" value="ENSELUP00000050730.1"/>
    <property type="gene ID" value="ENSELUG00000024149.3"/>
</dbReference>
<keyword evidence="7 10" id="KW-0687">Ribonucleoprotein</keyword>
<dbReference type="Proteomes" id="UP000265140">
    <property type="component" value="Chromosome 11"/>
</dbReference>
<proteinExistence type="predicted"/>
<protein>
    <recommendedName>
        <fullName evidence="3">Major vault protein</fullName>
    </recommendedName>
</protein>
<gene>
    <name evidence="17" type="primary">MVP</name>
</gene>
<dbReference type="InterPro" id="IPR043023">
    <property type="entry name" value="MVP_rep_sf"/>
</dbReference>
<dbReference type="FunFam" id="2.30.30.550:FF:000001">
    <property type="entry name" value="major vault protein-like"/>
    <property type="match status" value="3"/>
</dbReference>
<feature type="domain" description="Major vault protein repeat" evidence="14">
    <location>
        <begin position="273"/>
        <end position="319"/>
    </location>
</feature>
<dbReference type="Gene3D" id="6.10.250.720">
    <property type="match status" value="1"/>
</dbReference>
<dbReference type="Gene3D" id="2.30.30.560">
    <property type="match status" value="2"/>
</dbReference>
<accession>A0A6Q2XC12</accession>
<evidence type="ECO:0000256" key="1">
    <source>
        <dbReference type="ARBA" id="ARBA00004123"/>
    </source>
</evidence>
<evidence type="ECO:0000256" key="3">
    <source>
        <dbReference type="ARBA" id="ARBA00018296"/>
    </source>
</evidence>
<dbReference type="FunFam" id="2.30.30.570:FF:000001">
    <property type="entry name" value="major vault protein-like"/>
    <property type="match status" value="1"/>
</dbReference>
<comment type="subcellular location">
    <subcellularLocation>
        <location evidence="2 10">Cytoplasm</location>
    </subcellularLocation>
    <subcellularLocation>
        <location evidence="1">Nucleus</location>
    </subcellularLocation>
</comment>
<dbReference type="GO" id="GO:0005737">
    <property type="term" value="C:cytoplasm"/>
    <property type="evidence" value="ECO:0007669"/>
    <property type="project" value="UniProtKB-SubCell"/>
</dbReference>
<comment type="subunit">
    <text evidence="9">The vault ribonucleoprotein particle is a huge (400 A x 670 A) cage structure of 12.9 MDa. It consists of a dimer of half-vaults, with each half-vault comprising 39 identical major vault protein (MVP) chains, PARP4 and one or more vault RNAs (vRNAs).</text>
</comment>
<dbReference type="PROSITE" id="PS51224">
    <property type="entry name" value="MVP"/>
    <property type="match status" value="6"/>
</dbReference>
<dbReference type="FunFam" id="2.30.30.620:FF:000002">
    <property type="entry name" value="Major vault protein"/>
    <property type="match status" value="1"/>
</dbReference>
<dbReference type="Pfam" id="PF01505">
    <property type="entry name" value="Vault"/>
    <property type="match status" value="4"/>
</dbReference>
<evidence type="ECO:0000259" key="13">
    <source>
        <dbReference type="Pfam" id="PF11978"/>
    </source>
</evidence>
<reference evidence="17" key="2">
    <citation type="submission" date="2020-02" db="EMBL/GenBank/DDBJ databases">
        <title>Esox lucius (northern pike) genome, fEsoLuc1, primary haplotype.</title>
        <authorList>
            <person name="Myers G."/>
            <person name="Karagic N."/>
            <person name="Meyer A."/>
            <person name="Pippel M."/>
            <person name="Reichard M."/>
            <person name="Winkler S."/>
            <person name="Tracey A."/>
            <person name="Sims Y."/>
            <person name="Howe K."/>
            <person name="Rhie A."/>
            <person name="Formenti G."/>
            <person name="Durbin R."/>
            <person name="Fedrigo O."/>
            <person name="Jarvis E.D."/>
        </authorList>
    </citation>
    <scope>NUCLEOTIDE SEQUENCE [LARGE SCALE GENOMIC DNA]</scope>
</reference>
<dbReference type="FunFam" id="2.30.30.570:FF:000002">
    <property type="entry name" value="Major vault protein-alpha"/>
    <property type="match status" value="1"/>
</dbReference>
<keyword evidence="11" id="KW-0175">Coiled coil</keyword>
<feature type="domain" description="Major vault protein repeat" evidence="12">
    <location>
        <begin position="165"/>
        <end position="206"/>
    </location>
</feature>